<keyword evidence="3 5" id="KW-1133">Transmembrane helix</keyword>
<evidence type="ECO:0000256" key="4">
    <source>
        <dbReference type="ARBA" id="ARBA00023136"/>
    </source>
</evidence>
<feature type="transmembrane region" description="Helical" evidence="5">
    <location>
        <begin position="34"/>
        <end position="51"/>
    </location>
</feature>
<keyword evidence="7" id="KW-1185">Reference proteome</keyword>
<feature type="transmembrane region" description="Helical" evidence="5">
    <location>
        <begin position="126"/>
        <end position="148"/>
    </location>
</feature>
<dbReference type="Gene3D" id="1.20.1250.20">
    <property type="entry name" value="MFS general substrate transporter like domains"/>
    <property type="match status" value="1"/>
</dbReference>
<feature type="transmembrane region" description="Helical" evidence="5">
    <location>
        <begin position="257"/>
        <end position="278"/>
    </location>
</feature>
<evidence type="ECO:0000256" key="5">
    <source>
        <dbReference type="SAM" id="Phobius"/>
    </source>
</evidence>
<dbReference type="EMBL" id="VVIM01000006">
    <property type="protein sequence ID" value="KAB0798374.1"/>
    <property type="molecule type" value="Genomic_DNA"/>
</dbReference>
<dbReference type="PANTHER" id="PTHR10924:SF4">
    <property type="entry name" value="GH15861P"/>
    <property type="match status" value="1"/>
</dbReference>
<feature type="transmembrane region" description="Helical" evidence="5">
    <location>
        <begin position="411"/>
        <end position="433"/>
    </location>
</feature>
<feature type="transmembrane region" description="Helical" evidence="5">
    <location>
        <begin position="201"/>
        <end position="221"/>
    </location>
</feature>
<evidence type="ECO:0000313" key="7">
    <source>
        <dbReference type="Proteomes" id="UP000327044"/>
    </source>
</evidence>
<feature type="transmembrane region" description="Helical" evidence="5">
    <location>
        <begin position="351"/>
        <end position="370"/>
    </location>
</feature>
<dbReference type="InterPro" id="IPR011701">
    <property type="entry name" value="MFS"/>
</dbReference>
<protein>
    <recommendedName>
        <fullName evidence="8">Major facilitator superfamily (MFS) profile domain-containing protein</fullName>
    </recommendedName>
</protein>
<evidence type="ECO:0000256" key="2">
    <source>
        <dbReference type="ARBA" id="ARBA00022692"/>
    </source>
</evidence>
<organism evidence="6 7">
    <name type="scientific">Photinus pyralis</name>
    <name type="common">Common eastern firefly</name>
    <name type="synonym">Lampyris pyralis</name>
    <dbReference type="NCBI Taxonomy" id="7054"/>
    <lineage>
        <taxon>Eukaryota</taxon>
        <taxon>Metazoa</taxon>
        <taxon>Ecdysozoa</taxon>
        <taxon>Arthropoda</taxon>
        <taxon>Hexapoda</taxon>
        <taxon>Insecta</taxon>
        <taxon>Pterygota</taxon>
        <taxon>Neoptera</taxon>
        <taxon>Endopterygota</taxon>
        <taxon>Coleoptera</taxon>
        <taxon>Polyphaga</taxon>
        <taxon>Elateriformia</taxon>
        <taxon>Elateroidea</taxon>
        <taxon>Lampyridae</taxon>
        <taxon>Lampyrinae</taxon>
        <taxon>Photinus</taxon>
    </lineage>
</organism>
<dbReference type="SUPFAM" id="SSF103473">
    <property type="entry name" value="MFS general substrate transporter"/>
    <property type="match status" value="2"/>
</dbReference>
<feature type="transmembrane region" description="Helical" evidence="5">
    <location>
        <begin position="298"/>
        <end position="316"/>
    </location>
</feature>
<accession>A0A5N4AM32</accession>
<comment type="subcellular location">
    <subcellularLocation>
        <location evidence="1">Membrane</location>
        <topology evidence="1">Multi-pass membrane protein</topology>
    </subcellularLocation>
</comment>
<keyword evidence="2 5" id="KW-0812">Transmembrane</keyword>
<feature type="transmembrane region" description="Helical" evidence="5">
    <location>
        <begin position="510"/>
        <end position="529"/>
    </location>
</feature>
<evidence type="ECO:0000256" key="1">
    <source>
        <dbReference type="ARBA" id="ARBA00004141"/>
    </source>
</evidence>
<sequence>MADYIRIFGKDVDTEASLLLPKKTSPINLYRRRWLMLFLFVLSYIFTNMQWNEYSVISDIVMKYYNVPSDTVNWTSMISMCFYLPLAIPGSYFLEKYGLRSGILIGAGFGCLGSWIKLFSIQQDKFWVVLVGQGVSAVSGIFIIQLPPMLAAVWFGSEEVSTACSIGIFGGLVGLAIGFYLPSITVPNDPSNIAIANNLHTLSLTIALLGSALFLLQVLFFEDKPPTPPSNTQLNKIEMPEGSKNCIKSCLELLTNVPFLCLVLVFTIDFAIPNAFFVCLNQLLAFYYPNASVEAGRIGPIMIISGIFGAVITGTLLDKFHRYKTQFLLTQTCAVMAIIMFTHALGGPIYVVYFMAVLLGVFWLTTLPICTEAILELTYPTCEGIGVAVGYILPSVMVVKDNDEDAIAKNLFILSLTVAALNTAIFIIELIFFGDKPPSPPSGSQSRRIEIPLEWKTLAASYMNLLKNSTYLGLMTLFAIDYGVQNSYFVCLNQMLLLYYPDASVESGRVGALIIVSGIISIAANGVLLDKFHQFKLYLLLSL</sequence>
<dbReference type="Pfam" id="PF07690">
    <property type="entry name" value="MFS_1"/>
    <property type="match status" value="1"/>
</dbReference>
<comment type="caution">
    <text evidence="6">The sequence shown here is derived from an EMBL/GenBank/DDBJ whole genome shotgun (WGS) entry which is preliminary data.</text>
</comment>
<dbReference type="InterPro" id="IPR049680">
    <property type="entry name" value="FLVCR1-2_SLC49-like"/>
</dbReference>
<dbReference type="GO" id="GO:0097037">
    <property type="term" value="P:heme export"/>
    <property type="evidence" value="ECO:0007669"/>
    <property type="project" value="TreeGrafter"/>
</dbReference>
<dbReference type="GO" id="GO:0020037">
    <property type="term" value="F:heme binding"/>
    <property type="evidence" value="ECO:0007669"/>
    <property type="project" value="TreeGrafter"/>
</dbReference>
<gene>
    <name evidence="6" type="ORF">PPYR_09367</name>
</gene>
<feature type="transmembrane region" description="Helical" evidence="5">
    <location>
        <begin position="377"/>
        <end position="399"/>
    </location>
</feature>
<evidence type="ECO:0008006" key="8">
    <source>
        <dbReference type="Google" id="ProtNLM"/>
    </source>
</evidence>
<keyword evidence="4 5" id="KW-0472">Membrane</keyword>
<feature type="transmembrane region" description="Helical" evidence="5">
    <location>
        <begin position="71"/>
        <end position="94"/>
    </location>
</feature>
<feature type="transmembrane region" description="Helical" evidence="5">
    <location>
        <begin position="471"/>
        <end position="490"/>
    </location>
</feature>
<dbReference type="GO" id="GO:0016020">
    <property type="term" value="C:membrane"/>
    <property type="evidence" value="ECO:0007669"/>
    <property type="project" value="UniProtKB-SubCell"/>
</dbReference>
<evidence type="ECO:0000256" key="3">
    <source>
        <dbReference type="ARBA" id="ARBA00022989"/>
    </source>
</evidence>
<proteinExistence type="predicted"/>
<dbReference type="PANTHER" id="PTHR10924">
    <property type="entry name" value="MAJOR FACILITATOR SUPERFAMILY PROTEIN-RELATED"/>
    <property type="match status" value="1"/>
</dbReference>
<reference evidence="6 7" key="1">
    <citation type="journal article" date="2018" name="Elife">
        <title>Firefly genomes illuminate parallel origins of bioluminescence in beetles.</title>
        <authorList>
            <person name="Fallon T.R."/>
            <person name="Lower S.E."/>
            <person name="Chang C.H."/>
            <person name="Bessho-Uehara M."/>
            <person name="Martin G.J."/>
            <person name="Bewick A.J."/>
            <person name="Behringer M."/>
            <person name="Debat H.J."/>
            <person name="Wong I."/>
            <person name="Day J.C."/>
            <person name="Suvorov A."/>
            <person name="Silva C.J."/>
            <person name="Stanger-Hall K.F."/>
            <person name="Hall D.W."/>
            <person name="Schmitz R.J."/>
            <person name="Nelson D.R."/>
            <person name="Lewis S.M."/>
            <person name="Shigenobu S."/>
            <person name="Bybee S.M."/>
            <person name="Larracuente A.M."/>
            <person name="Oba Y."/>
            <person name="Weng J.K."/>
        </authorList>
    </citation>
    <scope>NUCLEOTIDE SEQUENCE [LARGE SCALE GENOMIC DNA]</scope>
    <source>
        <strain evidence="6">1611_PpyrPB1</strain>
        <tissue evidence="6">Whole body</tissue>
    </source>
</reference>
<dbReference type="InterPro" id="IPR036259">
    <property type="entry name" value="MFS_trans_sf"/>
</dbReference>
<dbReference type="AlphaFoldDB" id="A0A5N4AM32"/>
<dbReference type="InParanoid" id="A0A5N4AM32"/>
<evidence type="ECO:0000313" key="6">
    <source>
        <dbReference type="EMBL" id="KAB0798374.1"/>
    </source>
</evidence>
<dbReference type="GO" id="GO:0015232">
    <property type="term" value="F:heme transmembrane transporter activity"/>
    <property type="evidence" value="ECO:0007669"/>
    <property type="project" value="TreeGrafter"/>
</dbReference>
<feature type="transmembrane region" description="Helical" evidence="5">
    <location>
        <begin position="101"/>
        <end position="120"/>
    </location>
</feature>
<dbReference type="Proteomes" id="UP000327044">
    <property type="component" value="Unassembled WGS sequence"/>
</dbReference>
<feature type="transmembrane region" description="Helical" evidence="5">
    <location>
        <begin position="160"/>
        <end position="181"/>
    </location>
</feature>
<name>A0A5N4AM32_PHOPY</name>